<feature type="domain" description="Ppx/GppA phosphatase N-terminal" evidence="1">
    <location>
        <begin position="194"/>
        <end position="470"/>
    </location>
</feature>
<dbReference type="InterPro" id="IPR007511">
    <property type="entry name" value="DUF501"/>
</dbReference>
<dbReference type="Pfam" id="PF04417">
    <property type="entry name" value="DUF501"/>
    <property type="match status" value="1"/>
</dbReference>
<dbReference type="PANTHER" id="PTHR30005">
    <property type="entry name" value="EXOPOLYPHOSPHATASE"/>
    <property type="match status" value="1"/>
</dbReference>
<dbReference type="Gene3D" id="3.30.420.150">
    <property type="entry name" value="Exopolyphosphatase. Domain 2"/>
    <property type="match status" value="1"/>
</dbReference>
<reference evidence="2 3" key="1">
    <citation type="submission" date="2015-10" db="EMBL/GenBank/DDBJ databases">
        <title>Metagenome-Assembled Genomes uncover a global brackish microbiome.</title>
        <authorList>
            <person name="Hugerth L.W."/>
            <person name="Larsson J."/>
            <person name="Alneberg J."/>
            <person name="Lindh M.V."/>
            <person name="Legrand C."/>
            <person name="Pinhassi J."/>
            <person name="Andersson A.F."/>
        </authorList>
    </citation>
    <scope>NUCLEOTIDE SEQUENCE [LARGE SCALE GENOMIC DNA]</scope>
    <source>
        <strain evidence="2">BACL6 MAG-120924-bin43</strain>
    </source>
</reference>
<dbReference type="InterPro" id="IPR050273">
    <property type="entry name" value="GppA/Ppx_hydrolase"/>
</dbReference>
<name>A0A0R2QJA8_9ACTN</name>
<dbReference type="Proteomes" id="UP000051017">
    <property type="component" value="Unassembled WGS sequence"/>
</dbReference>
<proteinExistence type="predicted"/>
<dbReference type="PANTHER" id="PTHR30005:SF13">
    <property type="entry name" value="EXOPOLYPHOSPHATASE 2"/>
    <property type="match status" value="1"/>
</dbReference>
<comment type="caution">
    <text evidence="2">The sequence shown here is derived from an EMBL/GenBank/DDBJ whole genome shotgun (WGS) entry which is preliminary data.</text>
</comment>
<sequence>MNSADNARVGELLGRIPQGQFEIVVRTKSGDPVVLRNAPFLDDGTPMPTRYWLLGEHETVIVGRLEASGGVNQAEADIGPTALEETHSRYAAERDAAIDPTHIGPRPFGGVGGTRVGVKCLHAHFGWWLAMGDDPVGQWVADKLGISRDEYVVTENSAANTVRARPVFTSPVAAIDIGTNSTNLLIVDPQGNEMVREVNVTRLGKGTAASGLLDDFAIAATVQQLVIYASLLKQHNVETFRVTATEACRRASNANTFLDQAETVLGKRPEIISGVEEGQLAYRGALSKFAPHNGTTIVIDIGGGSTEVMIGSSNSLQHTSSFPVGAVVLTETEFHRDPPRPEELTNAIGLVTDFMDDLVREQPQVLETTRVVGVAGTIVTIAAIELGIARFDPVALHGMTLTREAAEDVFRTLATESLADRKSNPGLPAERADVIVGGCCALVGIMRRLRLPSITVSVHNLLDGVVQHILDPQ</sequence>
<dbReference type="Gene3D" id="3.30.420.40">
    <property type="match status" value="1"/>
</dbReference>
<dbReference type="InterPro" id="IPR003695">
    <property type="entry name" value="Ppx_GppA_N"/>
</dbReference>
<evidence type="ECO:0000313" key="3">
    <source>
        <dbReference type="Proteomes" id="UP000051017"/>
    </source>
</evidence>
<dbReference type="AlphaFoldDB" id="A0A0R2QJA8"/>
<accession>A0A0R2QJA8</accession>
<evidence type="ECO:0000259" key="1">
    <source>
        <dbReference type="Pfam" id="PF02541"/>
    </source>
</evidence>
<dbReference type="Pfam" id="PF02541">
    <property type="entry name" value="Ppx-GppA"/>
    <property type="match status" value="1"/>
</dbReference>
<protein>
    <recommendedName>
        <fullName evidence="1">Ppx/GppA phosphatase N-terminal domain-containing protein</fullName>
    </recommendedName>
</protein>
<gene>
    <name evidence="2" type="ORF">ABR75_08495</name>
</gene>
<dbReference type="InterPro" id="IPR043129">
    <property type="entry name" value="ATPase_NBD"/>
</dbReference>
<dbReference type="GO" id="GO:0016462">
    <property type="term" value="F:pyrophosphatase activity"/>
    <property type="evidence" value="ECO:0007669"/>
    <property type="project" value="TreeGrafter"/>
</dbReference>
<evidence type="ECO:0000313" key="2">
    <source>
        <dbReference type="EMBL" id="KRO49211.1"/>
    </source>
</evidence>
<organism evidence="2 3">
    <name type="scientific">Acidimicrobiia bacterium BACL6 MAG-120924-bin43</name>
    <dbReference type="NCBI Taxonomy" id="1655583"/>
    <lineage>
        <taxon>Bacteria</taxon>
        <taxon>Bacillati</taxon>
        <taxon>Actinomycetota</taxon>
        <taxon>Acidimicrobiia</taxon>
        <taxon>acIV cluster</taxon>
    </lineage>
</organism>
<dbReference type="EMBL" id="LIBJ01000030">
    <property type="protein sequence ID" value="KRO49211.1"/>
    <property type="molecule type" value="Genomic_DNA"/>
</dbReference>
<dbReference type="SUPFAM" id="SSF53067">
    <property type="entry name" value="Actin-like ATPase domain"/>
    <property type="match status" value="2"/>
</dbReference>